<dbReference type="PIRSF" id="PIRSF028696">
    <property type="entry name" value="UCP028696"/>
    <property type="match status" value="1"/>
</dbReference>
<dbReference type="AlphaFoldDB" id="A0A1I4P1Z5"/>
<reference evidence="3" key="1">
    <citation type="submission" date="2016-10" db="EMBL/GenBank/DDBJ databases">
        <authorList>
            <person name="Varghese N."/>
            <person name="Submissions S."/>
        </authorList>
    </citation>
    <scope>NUCLEOTIDE SEQUENCE [LARGE SCALE GENOMIC DNA]</scope>
    <source>
        <strain evidence="3">CGMCC 1.7061</strain>
    </source>
</reference>
<evidence type="ECO:0000313" key="3">
    <source>
        <dbReference type="Proteomes" id="UP000198519"/>
    </source>
</evidence>
<dbReference type="STRING" id="488535.SAMN04487963_1764"/>
<proteinExistence type="predicted"/>
<evidence type="ECO:0000256" key="1">
    <source>
        <dbReference type="SAM" id="SignalP"/>
    </source>
</evidence>
<dbReference type="Proteomes" id="UP000198519">
    <property type="component" value="Unassembled WGS sequence"/>
</dbReference>
<evidence type="ECO:0000313" key="2">
    <source>
        <dbReference type="EMBL" id="SFM21792.1"/>
    </source>
</evidence>
<sequence length="332" mass="37070">MKRLSLVALALAGATGAQAEIIKIPEQSGFSGHVMAGAQYLGYESNFYKGPDTDNNLHNGLTNSPDNNTMARPILGGDVRYTFAETRTQVFLGNMIQDAVRFDYAQQLGVRQQIGDRGIVGIGYVFSLQDAETWEDPYQVGNRTESDVESDGARFSWDQIWGTRFNASYTYRDIDLDNEQSGLSQGLSADEMTLLDRNGQSHRYNVSYDWVVAPGHVLRPELVYTRADLDGKAVSYDRTRFQVTYGYNSERWSLATNAFYGQTQYDEVNPIFGTDADSDQFGIGSSFFWHNLFGVNHLSGMVLAHYIQSSADSIAFYDAYAGSLSLGVMYRF</sequence>
<evidence type="ECO:0008006" key="4">
    <source>
        <dbReference type="Google" id="ProtNLM"/>
    </source>
</evidence>
<feature type="signal peptide" evidence="1">
    <location>
        <begin position="1"/>
        <end position="19"/>
    </location>
</feature>
<gene>
    <name evidence="2" type="ORF">SAMN04487963_1764</name>
</gene>
<dbReference type="InterPro" id="IPR016896">
    <property type="entry name" value="DUF2860"/>
</dbReference>
<name>A0A1I4P1Z5_9GAMM</name>
<dbReference type="RefSeq" id="WP_217642472.1">
    <property type="nucleotide sequence ID" value="NZ_FOUE01000002.1"/>
</dbReference>
<protein>
    <recommendedName>
        <fullName evidence="4">DUF2860 domain-containing protein</fullName>
    </recommendedName>
</protein>
<keyword evidence="3" id="KW-1185">Reference proteome</keyword>
<feature type="chain" id="PRO_5011785146" description="DUF2860 domain-containing protein" evidence="1">
    <location>
        <begin position="20"/>
        <end position="332"/>
    </location>
</feature>
<keyword evidence="1" id="KW-0732">Signal</keyword>
<dbReference type="EMBL" id="FOUE01000002">
    <property type="protein sequence ID" value="SFM21792.1"/>
    <property type="molecule type" value="Genomic_DNA"/>
</dbReference>
<organism evidence="2 3">
    <name type="scientific">Marinobacter zhejiangensis</name>
    <dbReference type="NCBI Taxonomy" id="488535"/>
    <lineage>
        <taxon>Bacteria</taxon>
        <taxon>Pseudomonadati</taxon>
        <taxon>Pseudomonadota</taxon>
        <taxon>Gammaproteobacteria</taxon>
        <taxon>Pseudomonadales</taxon>
        <taxon>Marinobacteraceae</taxon>
        <taxon>Marinobacter</taxon>
    </lineage>
</organism>
<dbReference type="Pfam" id="PF11059">
    <property type="entry name" value="DUF2860"/>
    <property type="match status" value="1"/>
</dbReference>
<accession>A0A1I4P1Z5</accession>